<proteinExistence type="predicted"/>
<gene>
    <name evidence="1" type="ORF">MHI_LOCUS996598</name>
</gene>
<sequence length="41" mass="5120">FSVTIHNLLIIEFMNLYKQIWRLQIQDYRSYYDINTNCVHL</sequence>
<accession>A0A6V7HM10</accession>
<dbReference type="AlphaFoldDB" id="A0A6V7HM10"/>
<name>A0A6V7HM10_9HYME</name>
<organism evidence="1 2">
    <name type="scientific">Heterotrigona itama</name>
    <dbReference type="NCBI Taxonomy" id="395501"/>
    <lineage>
        <taxon>Eukaryota</taxon>
        <taxon>Metazoa</taxon>
        <taxon>Ecdysozoa</taxon>
        <taxon>Arthropoda</taxon>
        <taxon>Hexapoda</taxon>
        <taxon>Insecta</taxon>
        <taxon>Pterygota</taxon>
        <taxon>Neoptera</taxon>
        <taxon>Endopterygota</taxon>
        <taxon>Hymenoptera</taxon>
        <taxon>Apocrita</taxon>
        <taxon>Aculeata</taxon>
        <taxon>Apoidea</taxon>
        <taxon>Anthophila</taxon>
        <taxon>Apidae</taxon>
        <taxon>Heterotrigona</taxon>
    </lineage>
</organism>
<dbReference type="EMBL" id="CAJDYZ010013603">
    <property type="protein sequence ID" value="CAD1481201.1"/>
    <property type="molecule type" value="Genomic_DNA"/>
</dbReference>
<reference evidence="1" key="1">
    <citation type="submission" date="2020-07" db="EMBL/GenBank/DDBJ databases">
        <authorList>
            <person name="Nazaruddin N."/>
        </authorList>
    </citation>
    <scope>NUCLEOTIDE SEQUENCE</scope>
</reference>
<keyword evidence="2" id="KW-1185">Reference proteome</keyword>
<dbReference type="Proteomes" id="UP000752696">
    <property type="component" value="Unassembled WGS sequence"/>
</dbReference>
<evidence type="ECO:0000313" key="1">
    <source>
        <dbReference type="EMBL" id="CAD1481201.1"/>
    </source>
</evidence>
<evidence type="ECO:0000313" key="2">
    <source>
        <dbReference type="Proteomes" id="UP000752696"/>
    </source>
</evidence>
<feature type="non-terminal residue" evidence="1">
    <location>
        <position position="41"/>
    </location>
</feature>
<comment type="caution">
    <text evidence="1">The sequence shown here is derived from an EMBL/GenBank/DDBJ whole genome shotgun (WGS) entry which is preliminary data.</text>
</comment>
<feature type="non-terminal residue" evidence="1">
    <location>
        <position position="1"/>
    </location>
</feature>
<protein>
    <submittedName>
        <fullName evidence="1">Uncharacterized protein</fullName>
    </submittedName>
</protein>